<dbReference type="SMART" id="SM00481">
    <property type="entry name" value="POLIIIAc"/>
    <property type="match status" value="1"/>
</dbReference>
<accession>A0A2M7R8C2</accession>
<sequence length="226" mass="25619">MKADLHIHTNFSYDGLPSPKEVVEMALSKKIDCIAVCDHGEMKGAIEAQEFAKGKRILIIPGIEIKSKDGDILGLNLKEKIPDKISAKETIEKIIKFGGLPVIAHPFDFFLAFPEIEKYGSFFQERGVAIEVFNASLFFNFSNLEAQEFAKKYNLPFTAGSDSHCVEFIGKAYLEIPTENLKIEEVLAEIKKKNVKIAFEKISHWEIFGDHLKRNIAKLRIRNFTK</sequence>
<dbReference type="PANTHER" id="PTHR42924">
    <property type="entry name" value="EXONUCLEASE"/>
    <property type="match status" value="1"/>
</dbReference>
<evidence type="ECO:0000313" key="2">
    <source>
        <dbReference type="EMBL" id="PIY90783.1"/>
    </source>
</evidence>
<evidence type="ECO:0000313" key="3">
    <source>
        <dbReference type="Proteomes" id="UP000230055"/>
    </source>
</evidence>
<dbReference type="AlphaFoldDB" id="A0A2M7R8C2"/>
<dbReference type="InterPro" id="IPR003141">
    <property type="entry name" value="Pol/His_phosphatase_N"/>
</dbReference>
<dbReference type="PANTHER" id="PTHR42924:SF3">
    <property type="entry name" value="POLYMERASE_HISTIDINOL PHOSPHATASE N-TERMINAL DOMAIN-CONTAINING PROTEIN"/>
    <property type="match status" value="1"/>
</dbReference>
<comment type="caution">
    <text evidence="2">The sequence shown here is derived from an EMBL/GenBank/DDBJ whole genome shotgun (WGS) entry which is preliminary data.</text>
</comment>
<gene>
    <name evidence="2" type="ORF">COY72_01655</name>
</gene>
<dbReference type="SUPFAM" id="SSF89550">
    <property type="entry name" value="PHP domain-like"/>
    <property type="match status" value="1"/>
</dbReference>
<feature type="domain" description="Polymerase/histidinol phosphatase N-terminal" evidence="1">
    <location>
        <begin position="3"/>
        <end position="69"/>
    </location>
</feature>
<dbReference type="Proteomes" id="UP000230055">
    <property type="component" value="Unassembled WGS sequence"/>
</dbReference>
<protein>
    <recommendedName>
        <fullName evidence="1">Polymerase/histidinol phosphatase N-terminal domain-containing protein</fullName>
    </recommendedName>
</protein>
<dbReference type="Pfam" id="PF13263">
    <property type="entry name" value="PHP_C"/>
    <property type="match status" value="1"/>
</dbReference>
<dbReference type="InterPro" id="IPR052018">
    <property type="entry name" value="PHP_domain"/>
</dbReference>
<name>A0A2M7R8C2_9BACT</name>
<dbReference type="Pfam" id="PF02811">
    <property type="entry name" value="PHP"/>
    <property type="match status" value="1"/>
</dbReference>
<organism evidence="2 3">
    <name type="scientific">Candidatus Nealsonbacteria bacterium CG_4_10_14_0_8_um_filter_35_10</name>
    <dbReference type="NCBI Taxonomy" id="1974683"/>
    <lineage>
        <taxon>Bacteria</taxon>
        <taxon>Candidatus Nealsoniibacteriota</taxon>
    </lineage>
</organism>
<dbReference type="InterPro" id="IPR016195">
    <property type="entry name" value="Pol/histidinol_Pase-like"/>
</dbReference>
<dbReference type="CDD" id="cd07432">
    <property type="entry name" value="PHP_HisPPase"/>
    <property type="match status" value="1"/>
</dbReference>
<evidence type="ECO:0000259" key="1">
    <source>
        <dbReference type="SMART" id="SM00481"/>
    </source>
</evidence>
<dbReference type="GO" id="GO:0035312">
    <property type="term" value="F:5'-3' DNA exonuclease activity"/>
    <property type="evidence" value="ECO:0007669"/>
    <property type="project" value="TreeGrafter"/>
</dbReference>
<dbReference type="EMBL" id="PFLX01000042">
    <property type="protein sequence ID" value="PIY90783.1"/>
    <property type="molecule type" value="Genomic_DNA"/>
</dbReference>
<dbReference type="Gene3D" id="3.20.20.140">
    <property type="entry name" value="Metal-dependent hydrolases"/>
    <property type="match status" value="1"/>
</dbReference>
<reference evidence="3" key="1">
    <citation type="submission" date="2017-09" db="EMBL/GenBank/DDBJ databases">
        <title>Depth-based differentiation of microbial function through sediment-hosted aquifers and enrichment of novel symbionts in the deep terrestrial subsurface.</title>
        <authorList>
            <person name="Probst A.J."/>
            <person name="Ladd B."/>
            <person name="Jarett J.K."/>
            <person name="Geller-Mcgrath D.E."/>
            <person name="Sieber C.M.K."/>
            <person name="Emerson J.B."/>
            <person name="Anantharaman K."/>
            <person name="Thomas B.C."/>
            <person name="Malmstrom R."/>
            <person name="Stieglmeier M."/>
            <person name="Klingl A."/>
            <person name="Woyke T."/>
            <person name="Ryan C.M."/>
            <person name="Banfield J.F."/>
        </authorList>
    </citation>
    <scope>NUCLEOTIDE SEQUENCE [LARGE SCALE GENOMIC DNA]</scope>
</reference>
<dbReference type="GO" id="GO:0004534">
    <property type="term" value="F:5'-3' RNA exonuclease activity"/>
    <property type="evidence" value="ECO:0007669"/>
    <property type="project" value="TreeGrafter"/>
</dbReference>
<proteinExistence type="predicted"/>
<dbReference type="InterPro" id="IPR004013">
    <property type="entry name" value="PHP_dom"/>
</dbReference>